<feature type="domain" description="AprE-like beta-barrel" evidence="12">
    <location>
        <begin position="323"/>
        <end position="412"/>
    </location>
</feature>
<feature type="coiled-coil region" evidence="10">
    <location>
        <begin position="87"/>
        <end position="121"/>
    </location>
</feature>
<evidence type="ECO:0000256" key="9">
    <source>
        <dbReference type="RuleBase" id="RU365093"/>
    </source>
</evidence>
<dbReference type="PANTHER" id="PTHR30386:SF17">
    <property type="entry name" value="ALKALINE PROTEASE SECRETION PROTEIN APRE"/>
    <property type="match status" value="1"/>
</dbReference>
<organism evidence="13 14">
    <name type="scientific">Ruegeria marisrubri</name>
    <dbReference type="NCBI Taxonomy" id="1685379"/>
    <lineage>
        <taxon>Bacteria</taxon>
        <taxon>Pseudomonadati</taxon>
        <taxon>Pseudomonadota</taxon>
        <taxon>Alphaproteobacteria</taxon>
        <taxon>Rhodobacterales</taxon>
        <taxon>Roseobacteraceae</taxon>
        <taxon>Ruegeria</taxon>
    </lineage>
</organism>
<protein>
    <recommendedName>
        <fullName evidence="9">Membrane fusion protein (MFP) family protein</fullName>
    </recommendedName>
</protein>
<name>A0A0X3TSJ2_9RHOB</name>
<evidence type="ECO:0000256" key="8">
    <source>
        <dbReference type="ARBA" id="ARBA00023136"/>
    </source>
</evidence>
<dbReference type="GO" id="GO:0005886">
    <property type="term" value="C:plasma membrane"/>
    <property type="evidence" value="ECO:0007669"/>
    <property type="project" value="UniProtKB-SubCell"/>
</dbReference>
<sequence>MNGKEKPGFSASLPLAIGFLALLVLLGGFGTWAARANISGAVVATGRIVVDQNRQVIQHPDGGVVAEILVEEGDPVAAGDLLLRLQASDLKSELAVVEGRLVELMARRGRLEAERDEAAEIVFDPELLAMEEERPEVGRQMAGQRRLFQARNTSIARETEQLRNRRKQLRSQIDGIQAQSEALARQNALIAEELKSQKALLEKGLAQASRVISLQREEARLAGELGNLTARKAEALERIAELEIEELKLNSQRRQEAISQLRDLRYNEMELLERRRSLQERLSRLDLRAPVSGIIHDPQVFGADAVIRPAEPVMYVVPQDRPLVIEAHIAAIDVDQVQKNQSVAVRFAAFDGRTTPELNGYVDRVSADAFINEHTGAAYYRVEITLSEGEFSKLPQGANLLPGMPVDVFIRTDDRSPIAYLVRPLTNYFTKAFRES</sequence>
<keyword evidence="5 9" id="KW-0997">Cell inner membrane</keyword>
<evidence type="ECO:0000256" key="6">
    <source>
        <dbReference type="ARBA" id="ARBA00022692"/>
    </source>
</evidence>
<dbReference type="Gene3D" id="2.40.30.170">
    <property type="match status" value="1"/>
</dbReference>
<feature type="coiled-coil region" evidence="10">
    <location>
        <begin position="152"/>
        <end position="288"/>
    </location>
</feature>
<proteinExistence type="inferred from homology"/>
<keyword evidence="6" id="KW-0812">Transmembrane</keyword>
<keyword evidence="14" id="KW-1185">Reference proteome</keyword>
<dbReference type="PANTHER" id="PTHR30386">
    <property type="entry name" value="MEMBRANE FUSION SUBUNIT OF EMRAB-TOLC MULTIDRUG EFFLUX PUMP"/>
    <property type="match status" value="1"/>
</dbReference>
<comment type="caution">
    <text evidence="13">The sequence shown here is derived from an EMBL/GenBank/DDBJ whole genome shotgun (WGS) entry which is preliminary data.</text>
</comment>
<keyword evidence="8" id="KW-0472">Membrane</keyword>
<reference evidence="13 14" key="1">
    <citation type="submission" date="2015-12" db="EMBL/GenBank/DDBJ databases">
        <authorList>
            <person name="Shamseldin A."/>
            <person name="Moawad H."/>
            <person name="Abd El-Rahim W.M."/>
            <person name="Sadowsky M.J."/>
        </authorList>
    </citation>
    <scope>NUCLEOTIDE SEQUENCE [LARGE SCALE GENOMIC DNA]</scope>
    <source>
        <strain evidence="13 14">ZGT118</strain>
    </source>
</reference>
<dbReference type="GO" id="GO:0015031">
    <property type="term" value="P:protein transport"/>
    <property type="evidence" value="ECO:0007669"/>
    <property type="project" value="InterPro"/>
</dbReference>
<evidence type="ECO:0000313" key="13">
    <source>
        <dbReference type="EMBL" id="KUJ78011.1"/>
    </source>
</evidence>
<keyword evidence="10" id="KW-0175">Coiled coil</keyword>
<evidence type="ECO:0000313" key="14">
    <source>
        <dbReference type="Proteomes" id="UP000053791"/>
    </source>
</evidence>
<dbReference type="SUPFAM" id="SSF51230">
    <property type="entry name" value="Single hybrid motif"/>
    <property type="match status" value="1"/>
</dbReference>
<evidence type="ECO:0000256" key="3">
    <source>
        <dbReference type="ARBA" id="ARBA00022448"/>
    </source>
</evidence>
<evidence type="ECO:0000256" key="5">
    <source>
        <dbReference type="ARBA" id="ARBA00022519"/>
    </source>
</evidence>
<evidence type="ECO:0000256" key="1">
    <source>
        <dbReference type="ARBA" id="ARBA00004377"/>
    </source>
</evidence>
<dbReference type="Pfam" id="PF26002">
    <property type="entry name" value="Beta-barrel_AprE"/>
    <property type="match status" value="1"/>
</dbReference>
<feature type="domain" description="AprE-like long alpha-helical hairpin" evidence="11">
    <location>
        <begin position="91"/>
        <end position="280"/>
    </location>
</feature>
<dbReference type="EMBL" id="LQBQ01000023">
    <property type="protein sequence ID" value="KUJ78011.1"/>
    <property type="molecule type" value="Genomic_DNA"/>
</dbReference>
<dbReference type="Pfam" id="PF25994">
    <property type="entry name" value="HH_AprE"/>
    <property type="match status" value="1"/>
</dbReference>
<evidence type="ECO:0000256" key="2">
    <source>
        <dbReference type="ARBA" id="ARBA00009477"/>
    </source>
</evidence>
<dbReference type="InterPro" id="IPR058781">
    <property type="entry name" value="HH_AprE-like"/>
</dbReference>
<dbReference type="OrthoDB" id="9810980at2"/>
<dbReference type="Gene3D" id="2.40.50.100">
    <property type="match status" value="1"/>
</dbReference>
<dbReference type="InterPro" id="IPR058982">
    <property type="entry name" value="Beta-barrel_AprE"/>
</dbReference>
<evidence type="ECO:0000259" key="12">
    <source>
        <dbReference type="Pfam" id="PF26002"/>
    </source>
</evidence>
<gene>
    <name evidence="13" type="ORF">AVO45_08570</name>
</gene>
<comment type="subcellular location">
    <subcellularLocation>
        <location evidence="1 9">Cell inner membrane</location>
        <topology evidence="1 9">Single-pass membrane protein</topology>
    </subcellularLocation>
</comment>
<dbReference type="InterPro" id="IPR050739">
    <property type="entry name" value="MFP"/>
</dbReference>
<dbReference type="InterPro" id="IPR010129">
    <property type="entry name" value="T1SS_HlyD"/>
</dbReference>
<accession>A0A0X3TSJ2</accession>
<evidence type="ECO:0000256" key="4">
    <source>
        <dbReference type="ARBA" id="ARBA00022475"/>
    </source>
</evidence>
<keyword evidence="4 9" id="KW-1003">Cell membrane</keyword>
<dbReference type="InterPro" id="IPR011053">
    <property type="entry name" value="Single_hybrid_motif"/>
</dbReference>
<dbReference type="AlphaFoldDB" id="A0A0X3TSJ2"/>
<dbReference type="RefSeq" id="WP_068347109.1">
    <property type="nucleotide sequence ID" value="NZ_LQBQ01000023.1"/>
</dbReference>
<dbReference type="NCBIfam" id="TIGR01843">
    <property type="entry name" value="type_I_hlyD"/>
    <property type="match status" value="1"/>
</dbReference>
<dbReference type="Proteomes" id="UP000053791">
    <property type="component" value="Unassembled WGS sequence"/>
</dbReference>
<comment type="similarity">
    <text evidence="2 9">Belongs to the membrane fusion protein (MFP) (TC 8.A.1) family.</text>
</comment>
<dbReference type="PRINTS" id="PR01490">
    <property type="entry name" value="RTXTOXIND"/>
</dbReference>
<evidence type="ECO:0000259" key="11">
    <source>
        <dbReference type="Pfam" id="PF25994"/>
    </source>
</evidence>
<keyword evidence="3 9" id="KW-0813">Transport</keyword>
<evidence type="ECO:0000256" key="10">
    <source>
        <dbReference type="SAM" id="Coils"/>
    </source>
</evidence>
<dbReference type="STRING" id="1685379.AVO45_08570"/>
<keyword evidence="7" id="KW-1133">Transmembrane helix</keyword>
<evidence type="ECO:0000256" key="7">
    <source>
        <dbReference type="ARBA" id="ARBA00022989"/>
    </source>
</evidence>